<proteinExistence type="predicted"/>
<protein>
    <recommendedName>
        <fullName evidence="1">PilZ domain-containing protein</fullName>
    </recommendedName>
</protein>
<name>A0A0M0KVT8_9BACI</name>
<evidence type="ECO:0000259" key="1">
    <source>
        <dbReference type="Pfam" id="PF07238"/>
    </source>
</evidence>
<dbReference type="PATRIC" id="fig|284581.3.peg.2797"/>
<dbReference type="RefSeq" id="WP_053402538.1">
    <property type="nucleotide sequence ID" value="NZ_LILC01000023.1"/>
</dbReference>
<organism evidence="2 3">
    <name type="scientific">Priestia koreensis</name>
    <dbReference type="NCBI Taxonomy" id="284581"/>
    <lineage>
        <taxon>Bacteria</taxon>
        <taxon>Bacillati</taxon>
        <taxon>Bacillota</taxon>
        <taxon>Bacilli</taxon>
        <taxon>Bacillales</taxon>
        <taxon>Bacillaceae</taxon>
        <taxon>Priestia</taxon>
    </lineage>
</organism>
<dbReference type="Gene3D" id="2.40.10.220">
    <property type="entry name" value="predicted glycosyltransferase like domains"/>
    <property type="match status" value="1"/>
</dbReference>
<dbReference type="EMBL" id="LILC01000023">
    <property type="protein sequence ID" value="KOO42742.1"/>
    <property type="molecule type" value="Genomic_DNA"/>
</dbReference>
<gene>
    <name evidence="2" type="ORF">AMD01_16475</name>
</gene>
<reference evidence="3" key="1">
    <citation type="submission" date="2015-08" db="EMBL/GenBank/DDBJ databases">
        <title>Fjat-14210 dsm16467.</title>
        <authorList>
            <person name="Liu B."/>
            <person name="Wang J."/>
            <person name="Zhu Y."/>
            <person name="Liu G."/>
            <person name="Chen Q."/>
            <person name="Chen Z."/>
            <person name="Lan J."/>
            <person name="Che J."/>
            <person name="Ge C."/>
            <person name="Shi H."/>
            <person name="Pan Z."/>
            <person name="Liu X."/>
        </authorList>
    </citation>
    <scope>NUCLEOTIDE SEQUENCE [LARGE SCALE GENOMIC DNA]</scope>
    <source>
        <strain evidence="3">DSM 16467</strain>
    </source>
</reference>
<sequence>MSLQYKRGEPFRYEFKKPRSCTFGIVSVGSKVIDSKRALGQILDISTGGAKFQSNLALPLQSDSIQIRLTFQLTGAPLEIEGTLLWQKQYGAVYQYGLEFRDEQIAKRILTELKSYAKLEREQQE</sequence>
<dbReference type="Proteomes" id="UP000037558">
    <property type="component" value="Unassembled WGS sequence"/>
</dbReference>
<keyword evidence="3" id="KW-1185">Reference proteome</keyword>
<feature type="domain" description="PilZ" evidence="1">
    <location>
        <begin position="32"/>
        <end position="107"/>
    </location>
</feature>
<dbReference type="GO" id="GO:0035438">
    <property type="term" value="F:cyclic-di-GMP binding"/>
    <property type="evidence" value="ECO:0007669"/>
    <property type="project" value="InterPro"/>
</dbReference>
<evidence type="ECO:0000313" key="2">
    <source>
        <dbReference type="EMBL" id="KOO42742.1"/>
    </source>
</evidence>
<dbReference type="Pfam" id="PF07238">
    <property type="entry name" value="PilZ"/>
    <property type="match status" value="1"/>
</dbReference>
<evidence type="ECO:0000313" key="3">
    <source>
        <dbReference type="Proteomes" id="UP000037558"/>
    </source>
</evidence>
<dbReference type="OrthoDB" id="2354159at2"/>
<dbReference type="AlphaFoldDB" id="A0A0M0KVT8"/>
<dbReference type="STRING" id="284581.AMD01_16475"/>
<accession>A0A0M0KVT8</accession>
<dbReference type="InterPro" id="IPR009875">
    <property type="entry name" value="PilZ_domain"/>
</dbReference>
<dbReference type="SUPFAM" id="SSF141371">
    <property type="entry name" value="PilZ domain-like"/>
    <property type="match status" value="1"/>
</dbReference>
<comment type="caution">
    <text evidence="2">The sequence shown here is derived from an EMBL/GenBank/DDBJ whole genome shotgun (WGS) entry which is preliminary data.</text>
</comment>